<dbReference type="Gene3D" id="3.30.160.60">
    <property type="entry name" value="Classic Zinc Finger"/>
    <property type="match status" value="7"/>
</dbReference>
<reference evidence="14" key="4">
    <citation type="journal article" date="2016" name="BMC Genomics">
        <title>Gene evolution and gene expression after whole genome duplication in fish: the PhyloFish database.</title>
        <authorList>
            <person name="Pasquier J."/>
            <person name="Cabau C."/>
            <person name="Nguyen T."/>
            <person name="Jouanno E."/>
            <person name="Severac D."/>
            <person name="Braasch I."/>
            <person name="Journot L."/>
            <person name="Pontarotti P."/>
            <person name="Klopp C."/>
            <person name="Postlethwait J.H."/>
            <person name="Guiguen Y."/>
            <person name="Bobe J."/>
        </authorList>
    </citation>
    <scope>NUCLEOTIDE SEQUENCE</scope>
    <source>
        <strain evidence="14">Singapore</strain>
    </source>
</reference>
<dbReference type="PROSITE" id="PS00028">
    <property type="entry name" value="ZINC_FINGER_C2H2_1"/>
    <property type="match status" value="7"/>
</dbReference>
<reference evidence="14" key="3">
    <citation type="journal article" date="2015" name="Nat. Commun.">
        <title>RFX transcription factors are essential for hearing in mice.</title>
        <authorList>
            <person name="Elkon R."/>
            <person name="Milon B."/>
            <person name="Morrison L."/>
            <person name="Shah M."/>
            <person name="Vijayakumar S."/>
            <person name="Racherla M."/>
            <person name="Leitch C.C."/>
            <person name="Silipino L."/>
            <person name="Hadi S."/>
            <person name="Weiss-Gayet M."/>
            <person name="Barras E."/>
            <person name="Schmid C.D."/>
            <person name="Ait-Lounis A."/>
            <person name="Barnes A."/>
            <person name="Song Y."/>
            <person name="Eisenman D.J."/>
            <person name="Eliyahu E."/>
            <person name="Frolenkov G.I."/>
            <person name="Strome S.E."/>
            <person name="Durand B."/>
            <person name="Zaghloul N.A."/>
            <person name="Jones S.M."/>
            <person name="Reith W."/>
            <person name="Hertzano R."/>
        </authorList>
    </citation>
    <scope>NUCLEOTIDE SEQUENCE</scope>
    <source>
        <strain evidence="14">Singapore</strain>
    </source>
</reference>
<evidence type="ECO:0000256" key="6">
    <source>
        <dbReference type="ARBA" id="ARBA00022833"/>
    </source>
</evidence>
<dbReference type="KEGG" id="dre:503597"/>
<keyword evidence="8" id="KW-0539">Nucleus</keyword>
<feature type="domain" description="C2H2-type" evidence="11">
    <location>
        <begin position="223"/>
        <end position="250"/>
    </location>
</feature>
<evidence type="ECO:0000313" key="12">
    <source>
        <dbReference type="EMBL" id="AAH90307.1"/>
    </source>
</evidence>
<dbReference type="Proteomes" id="UP000000437">
    <property type="component" value="Chromosome 22"/>
</dbReference>
<dbReference type="InterPro" id="IPR036236">
    <property type="entry name" value="Znf_C2H2_sf"/>
</dbReference>
<keyword evidence="13" id="KW-1185">Reference proteome</keyword>
<dbReference type="GO" id="GO:0008270">
    <property type="term" value="F:zinc ion binding"/>
    <property type="evidence" value="ECO:0007669"/>
    <property type="project" value="UniProtKB-KW"/>
</dbReference>
<evidence type="ECO:0000313" key="13">
    <source>
        <dbReference type="Proteomes" id="UP000000437"/>
    </source>
</evidence>
<dbReference type="PANTHER" id="PTHR23235:SF178">
    <property type="entry name" value="C2H2-TYPE DOMAIN-CONTAINING PROTEIN-RELATED"/>
    <property type="match status" value="1"/>
</dbReference>
<reference evidence="14" key="5">
    <citation type="submission" date="2025-04" db="UniProtKB">
        <authorList>
            <consortium name="RefSeq"/>
        </authorList>
    </citation>
    <scope>IDENTIFICATION</scope>
    <source>
        <strain evidence="14">Singapore</strain>
    </source>
</reference>
<feature type="domain" description="C2H2-type" evidence="11">
    <location>
        <begin position="49"/>
        <end position="76"/>
    </location>
</feature>
<dbReference type="AlphaFoldDB" id="Q5EAQ0"/>
<keyword evidence="4" id="KW-0677">Repeat</keyword>
<evidence type="ECO:0000256" key="3">
    <source>
        <dbReference type="ARBA" id="ARBA00022723"/>
    </source>
</evidence>
<dbReference type="Pfam" id="PF00096">
    <property type="entry name" value="zf-C2H2"/>
    <property type="match status" value="7"/>
</dbReference>
<feature type="region of interest" description="Disordered" evidence="10">
    <location>
        <begin position="161"/>
        <end position="184"/>
    </location>
</feature>
<dbReference type="OrthoDB" id="8651027at2759"/>
<dbReference type="ZFIN" id="ZDB-GENE-050227-8">
    <property type="gene designation" value="zgc:110821"/>
</dbReference>
<reference evidence="13" key="2">
    <citation type="journal article" date="2013" name="Nature">
        <title>The zebrafish reference genome sequence and its relationship to the human genome.</title>
        <authorList>
            <consortium name="Genome Reference Consortium Zebrafish"/>
            <person name="Howe K."/>
            <person name="Clark M.D."/>
            <person name="Torroja C.F."/>
            <person name="Torrance J."/>
            <person name="Berthelot C."/>
            <person name="Muffato M."/>
            <person name="Collins J.E."/>
            <person name="Humphray S."/>
            <person name="McLaren K."/>
            <person name="Matthews L."/>
            <person name="McLaren S."/>
            <person name="Sealy I."/>
            <person name="Caccamo M."/>
            <person name="Churcher C."/>
            <person name="Scott C."/>
            <person name="Barrett J.C."/>
            <person name="Koch R."/>
            <person name="Rauch G.J."/>
            <person name="White S."/>
            <person name="Chow W."/>
            <person name="Kilian B."/>
            <person name="Quintais L.T."/>
            <person name="Guerra-Assuncao J.A."/>
            <person name="Zhou Y."/>
            <person name="Gu Y."/>
            <person name="Yen J."/>
            <person name="Vogel J.H."/>
            <person name="Eyre T."/>
            <person name="Redmond S."/>
            <person name="Banerjee R."/>
            <person name="Chi J."/>
            <person name="Fu B."/>
            <person name="Langley E."/>
            <person name="Maguire S.F."/>
            <person name="Laird G.K."/>
            <person name="Lloyd D."/>
            <person name="Kenyon E."/>
            <person name="Donaldson S."/>
            <person name="Sehra H."/>
            <person name="Almeida-King J."/>
            <person name="Loveland J."/>
            <person name="Trevanion S."/>
            <person name="Jones M."/>
            <person name="Quail M."/>
            <person name="Willey D."/>
            <person name="Hunt A."/>
            <person name="Burton J."/>
            <person name="Sims S."/>
            <person name="McLay K."/>
            <person name="Plumb B."/>
            <person name="Davis J."/>
            <person name="Clee C."/>
            <person name="Oliver K."/>
            <person name="Clark R."/>
            <person name="Riddle C."/>
            <person name="Elliot D."/>
            <person name="Eliott D."/>
            <person name="Threadgold G."/>
            <person name="Harden G."/>
            <person name="Ware D."/>
            <person name="Begum S."/>
            <person name="Mortimore B."/>
            <person name="Mortimer B."/>
            <person name="Kerry G."/>
            <person name="Heath P."/>
            <person name="Phillimore B."/>
            <person name="Tracey A."/>
            <person name="Corby N."/>
            <person name="Dunn M."/>
            <person name="Johnson C."/>
            <person name="Wood J."/>
            <person name="Clark S."/>
            <person name="Pelan S."/>
            <person name="Griffiths G."/>
            <person name="Smith M."/>
            <person name="Glithero R."/>
            <person name="Howden P."/>
            <person name="Barker N."/>
            <person name="Lloyd C."/>
            <person name="Stevens C."/>
            <person name="Harley J."/>
            <person name="Holt K."/>
            <person name="Panagiotidis G."/>
            <person name="Lovell J."/>
            <person name="Beasley H."/>
            <person name="Henderson C."/>
            <person name="Gordon D."/>
            <person name="Auger K."/>
            <person name="Wright D."/>
            <person name="Collins J."/>
            <person name="Raisen C."/>
            <person name="Dyer L."/>
            <person name="Leung K."/>
            <person name="Robertson L."/>
            <person name="Ambridge K."/>
            <person name="Leongamornlert D."/>
            <person name="McGuire S."/>
            <person name="Gilderthorp R."/>
            <person name="Griffiths C."/>
            <person name="Manthravadi D."/>
            <person name="Nichol S."/>
            <person name="Barker G."/>
            <person name="Whitehead S."/>
            <person name="Kay M."/>
            <person name="Brown J."/>
            <person name="Murnane C."/>
            <person name="Gray E."/>
            <person name="Humphries M."/>
            <person name="Sycamore N."/>
            <person name="Barker D."/>
            <person name="Saunders D."/>
            <person name="Wallis J."/>
            <person name="Babbage A."/>
            <person name="Hammond S."/>
            <person name="Mashreghi-Mohammadi M."/>
            <person name="Barr L."/>
            <person name="Martin S."/>
            <person name="Wray P."/>
            <person name="Ellington A."/>
            <person name="Matthews N."/>
            <person name="Ellwood M."/>
            <person name="Woodmansey R."/>
            <person name="Clark G."/>
            <person name="Cooper J."/>
            <person name="Cooper J."/>
            <person name="Tromans A."/>
            <person name="Grafham D."/>
            <person name="Skuce C."/>
            <person name="Pandian R."/>
            <person name="Andrews R."/>
            <person name="Harrison E."/>
            <person name="Kimberley A."/>
            <person name="Garnett J."/>
            <person name="Fosker N."/>
            <person name="Hall R."/>
            <person name="Garner P."/>
            <person name="Kelly D."/>
            <person name="Bird C."/>
            <person name="Palmer S."/>
            <person name="Gehring I."/>
            <person name="Berger A."/>
            <person name="Dooley C.M."/>
            <person name="Ersan-Urun Z."/>
            <person name="Eser C."/>
            <person name="Geiger H."/>
            <person name="Geisler M."/>
            <person name="Karotki L."/>
            <person name="Kirn A."/>
            <person name="Konantz J."/>
            <person name="Konantz M."/>
            <person name="Oberlander M."/>
            <person name="Rudolph-Geiger S."/>
            <person name="Teucke M."/>
            <person name="Lanz C."/>
            <person name="Raddatz G."/>
            <person name="Osoegawa K."/>
            <person name="Zhu B."/>
            <person name="Rapp A."/>
            <person name="Widaa S."/>
            <person name="Langford C."/>
            <person name="Yang F."/>
            <person name="Schuster S.C."/>
            <person name="Carter N.P."/>
            <person name="Harrow J."/>
            <person name="Ning Z."/>
            <person name="Herrero J."/>
            <person name="Searle S.M."/>
            <person name="Enright A."/>
            <person name="Geisler R."/>
            <person name="Plasterk R.H."/>
            <person name="Lee C."/>
            <person name="Westerfield M."/>
            <person name="de Jong P.J."/>
            <person name="Zon L.I."/>
            <person name="Postlethwait J.H."/>
            <person name="Nusslein-Volhard C."/>
            <person name="Hubbard T.J."/>
            <person name="Roest Crollius H."/>
            <person name="Rogers J."/>
            <person name="Stemple D.L."/>
        </authorList>
    </citation>
    <scope>NUCLEOTIDE SEQUENCE [LARGE SCALE GENOMIC DNA]</scope>
</reference>
<dbReference type="GeneID" id="503597"/>
<dbReference type="SUPFAM" id="SSF57667">
    <property type="entry name" value="beta-beta-alpha zinc fingers"/>
    <property type="match status" value="4"/>
</dbReference>
<evidence type="ECO:0000313" key="15">
    <source>
        <dbReference type="ZFIN" id="ZDB-GENE-050227-8"/>
    </source>
</evidence>
<evidence type="ECO:0000313" key="14">
    <source>
        <dbReference type="RefSeq" id="NP_001013303.1"/>
    </source>
</evidence>
<evidence type="ECO:0000256" key="5">
    <source>
        <dbReference type="ARBA" id="ARBA00022771"/>
    </source>
</evidence>
<keyword evidence="6" id="KW-0862">Zinc</keyword>
<dbReference type="SMART" id="SM00355">
    <property type="entry name" value="ZnF_C2H2"/>
    <property type="match status" value="7"/>
</dbReference>
<evidence type="ECO:0000256" key="9">
    <source>
        <dbReference type="PROSITE-ProRule" id="PRU00042"/>
    </source>
</evidence>
<dbReference type="PhylomeDB" id="Q5EAQ0"/>
<reference evidence="12" key="1">
    <citation type="submission" date="2005-02" db="EMBL/GenBank/DDBJ databases">
        <authorList>
            <consortium name="NIH - Zebrafish Gene Collection (ZGC) project"/>
        </authorList>
    </citation>
    <scope>NUCLEOTIDE SEQUENCE [LARGE SCALE MRNA]</scope>
    <source>
        <strain evidence="12">Singapore local strain</strain>
        <tissue evidence="12">Embryo</tissue>
    </source>
</reference>
<dbReference type="FunFam" id="3.30.160.60:FF:001954">
    <property type="entry name" value="Zinc finger protein 787"/>
    <property type="match status" value="1"/>
</dbReference>
<comment type="subcellular location">
    <subcellularLocation>
        <location evidence="1">Nucleus</location>
    </subcellularLocation>
</comment>
<keyword evidence="5 9" id="KW-0863">Zinc-finger</keyword>
<dbReference type="GO" id="GO:0006357">
    <property type="term" value="P:regulation of transcription by RNA polymerase II"/>
    <property type="evidence" value="ECO:0000318"/>
    <property type="project" value="GO_Central"/>
</dbReference>
<sequence length="279" mass="32251">MSDPEPCSIKQEETDAQIEVILEESEDEEEHHAKFQSKTAHFSVEGTGLICPQCGRSFKNSVTLKRHMMIHNGEKPHKCLHCEKRFIHSGQLKIHERIHTGEKPYQCSHCEKSFSDSGNLKKHERTHTGEKPYHCTDCGKNFSHFSSLQRHTQQIHNVTVKEESEELSEDEEKHHVKSEDGEQSISVEGTAIKSFICTQCGNSFSRKNTLDHHMRIHTGEKPYKCSHCEKRFRRSGHLKIHLRTHTGEKPYHCSECGKNFTQSSSLRTHTINFHSKWIT</sequence>
<feature type="domain" description="C2H2-type" evidence="11">
    <location>
        <begin position="77"/>
        <end position="104"/>
    </location>
</feature>
<evidence type="ECO:0000259" key="11">
    <source>
        <dbReference type="PROSITE" id="PS50157"/>
    </source>
</evidence>
<dbReference type="FunFam" id="3.30.160.60:FF:002877">
    <property type="entry name" value="Zgc:110821"/>
    <property type="match status" value="1"/>
</dbReference>
<evidence type="ECO:0000256" key="4">
    <source>
        <dbReference type="ARBA" id="ARBA00022737"/>
    </source>
</evidence>
<dbReference type="GO" id="GO:0000977">
    <property type="term" value="F:RNA polymerase II transcription regulatory region sequence-specific DNA binding"/>
    <property type="evidence" value="ECO:0000318"/>
    <property type="project" value="GO_Central"/>
</dbReference>
<dbReference type="InterPro" id="IPR013087">
    <property type="entry name" value="Znf_C2H2_type"/>
</dbReference>
<dbReference type="FunFam" id="3.30.160.60:FF:003287">
    <property type="entry name" value="Zgc:113343"/>
    <property type="match status" value="1"/>
</dbReference>
<feature type="compositionally biased region" description="Basic and acidic residues" evidence="10">
    <location>
        <begin position="171"/>
        <end position="180"/>
    </location>
</feature>
<dbReference type="EMBL" id="BC090307">
    <property type="protein sequence ID" value="AAH90307.1"/>
    <property type="molecule type" value="mRNA"/>
</dbReference>
<name>Q5EAQ0_DANRE</name>
<dbReference type="AGR" id="ZFIN:ZDB-GENE-050227-8"/>
<evidence type="ECO:0000256" key="10">
    <source>
        <dbReference type="SAM" id="MobiDB-lite"/>
    </source>
</evidence>
<proteinExistence type="evidence at transcript level"/>
<dbReference type="RefSeq" id="NP_001013303.1">
    <property type="nucleotide sequence ID" value="NM_001013285.1"/>
</dbReference>
<gene>
    <name evidence="12 14 15" type="ORF">zgc:110821</name>
</gene>
<dbReference type="GO" id="GO:0005634">
    <property type="term" value="C:nucleus"/>
    <property type="evidence" value="ECO:0000318"/>
    <property type="project" value="GO_Central"/>
</dbReference>
<comment type="similarity">
    <text evidence="2">Belongs to the krueppel C2H2-type zinc-finger protein family.</text>
</comment>
<evidence type="ECO:0000256" key="8">
    <source>
        <dbReference type="ARBA" id="ARBA00023242"/>
    </source>
</evidence>
<feature type="domain" description="C2H2-type" evidence="11">
    <location>
        <begin position="133"/>
        <end position="156"/>
    </location>
</feature>
<feature type="domain" description="C2H2-type" evidence="11">
    <location>
        <begin position="105"/>
        <end position="132"/>
    </location>
</feature>
<dbReference type="PANTHER" id="PTHR23235">
    <property type="entry name" value="KRUEPPEL-LIKE TRANSCRIPTION FACTOR"/>
    <property type="match status" value="1"/>
</dbReference>
<evidence type="ECO:0000256" key="7">
    <source>
        <dbReference type="ARBA" id="ARBA00023125"/>
    </source>
</evidence>
<evidence type="ECO:0000256" key="1">
    <source>
        <dbReference type="ARBA" id="ARBA00004123"/>
    </source>
</evidence>
<keyword evidence="3" id="KW-0479">Metal-binding</keyword>
<dbReference type="FunFam" id="3.30.160.60:FF:003666">
    <property type="entry name" value="Zgc:110821"/>
    <property type="match status" value="1"/>
</dbReference>
<keyword evidence="7" id="KW-0238">DNA-binding</keyword>
<dbReference type="FunFam" id="3.30.160.60:FF:001837">
    <property type="entry name" value="Zgc:110821"/>
    <property type="match status" value="1"/>
</dbReference>
<organism evidence="12">
    <name type="scientific">Danio rerio</name>
    <name type="common">Zebrafish</name>
    <name type="synonym">Brachydanio rerio</name>
    <dbReference type="NCBI Taxonomy" id="7955"/>
    <lineage>
        <taxon>Eukaryota</taxon>
        <taxon>Metazoa</taxon>
        <taxon>Chordata</taxon>
        <taxon>Craniata</taxon>
        <taxon>Vertebrata</taxon>
        <taxon>Euteleostomi</taxon>
        <taxon>Actinopterygii</taxon>
        <taxon>Neopterygii</taxon>
        <taxon>Teleostei</taxon>
        <taxon>Ostariophysi</taxon>
        <taxon>Cypriniformes</taxon>
        <taxon>Danionidae</taxon>
        <taxon>Danioninae</taxon>
        <taxon>Danio</taxon>
    </lineage>
</organism>
<accession>Q5EAQ0</accession>
<dbReference type="GO" id="GO:0000981">
    <property type="term" value="F:DNA-binding transcription factor activity, RNA polymerase II-specific"/>
    <property type="evidence" value="ECO:0000318"/>
    <property type="project" value="GO_Central"/>
</dbReference>
<dbReference type="PROSITE" id="PS50157">
    <property type="entry name" value="ZINC_FINGER_C2H2_2"/>
    <property type="match status" value="7"/>
</dbReference>
<feature type="domain" description="C2H2-type" evidence="11">
    <location>
        <begin position="251"/>
        <end position="275"/>
    </location>
</feature>
<evidence type="ECO:0000256" key="2">
    <source>
        <dbReference type="ARBA" id="ARBA00006991"/>
    </source>
</evidence>
<dbReference type="FunFam" id="3.30.160.60:FF:000176">
    <property type="entry name" value="zinc finger protein 70"/>
    <property type="match status" value="1"/>
</dbReference>
<feature type="domain" description="C2H2-type" evidence="11">
    <location>
        <begin position="195"/>
        <end position="222"/>
    </location>
</feature>
<protein>
    <submittedName>
        <fullName evidence="14">Uncharacterized protein LOC503597</fullName>
    </submittedName>
    <submittedName>
        <fullName evidence="12">Zgc:110821</fullName>
    </submittedName>
</protein>
<dbReference type="FunFam" id="3.30.160.60:FF:001862">
    <property type="entry name" value="Zgc:174563 protein"/>
    <property type="match status" value="1"/>
</dbReference>